<reference evidence="2" key="1">
    <citation type="submission" date="2015-11" db="EMBL/GenBank/DDBJ databases">
        <authorList>
            <person name="Kumar R."/>
            <person name="Singh D."/>
            <person name="Swarnkar M.K."/>
            <person name="Singh A.K."/>
            <person name="Kumar S."/>
        </authorList>
    </citation>
    <scope>NUCLEOTIDE SEQUENCE [LARGE SCALE GENOMIC DNA]</scope>
    <source>
        <strain evidence="2">ERGS4:06</strain>
    </source>
</reference>
<reference evidence="1 2" key="2">
    <citation type="journal article" date="2016" name="J. Biotechnol.">
        <title>Complete genome sequence of Arthrobacter alpinus ERGS4:06, a yellow pigmented bacterium tolerant to cold and radiations isolated from Sikkim Himalaya.</title>
        <authorList>
            <person name="Kumar R."/>
            <person name="Singh D."/>
            <person name="Swarnkar M.K."/>
            <person name="Singh A.K."/>
            <person name="Kumar S."/>
        </authorList>
    </citation>
    <scope>NUCLEOTIDE SEQUENCE [LARGE SCALE GENOMIC DNA]</scope>
    <source>
        <strain evidence="1 2">ERGS4:06</strain>
    </source>
</reference>
<gene>
    <name evidence="1" type="ORF">AS189_14690</name>
</gene>
<protein>
    <recommendedName>
        <fullName evidence="3">ATPase</fullName>
    </recommendedName>
</protein>
<dbReference type="AlphaFoldDB" id="A0A0S2M1F3"/>
<evidence type="ECO:0000313" key="2">
    <source>
        <dbReference type="Proteomes" id="UP000059574"/>
    </source>
</evidence>
<dbReference type="SUPFAM" id="SSF55961">
    <property type="entry name" value="Bet v1-like"/>
    <property type="match status" value="1"/>
</dbReference>
<dbReference type="RefSeq" id="WP_062290488.1">
    <property type="nucleotide sequence ID" value="NZ_CP013200.1"/>
</dbReference>
<evidence type="ECO:0008006" key="3">
    <source>
        <dbReference type="Google" id="ProtNLM"/>
    </source>
</evidence>
<organism evidence="1 2">
    <name type="scientific">Arthrobacter alpinus</name>
    <dbReference type="NCBI Taxonomy" id="656366"/>
    <lineage>
        <taxon>Bacteria</taxon>
        <taxon>Bacillati</taxon>
        <taxon>Actinomycetota</taxon>
        <taxon>Actinomycetes</taxon>
        <taxon>Micrococcales</taxon>
        <taxon>Micrococcaceae</taxon>
        <taxon>Arthrobacter</taxon>
    </lineage>
</organism>
<dbReference type="OrthoDB" id="268331at2"/>
<name>A0A0S2M1F3_9MICC</name>
<dbReference type="InterPro" id="IPR023393">
    <property type="entry name" value="START-like_dom_sf"/>
</dbReference>
<accession>A0A0S2M1F3</accession>
<dbReference type="EMBL" id="CP013200">
    <property type="protein sequence ID" value="ALO67508.1"/>
    <property type="molecule type" value="Genomic_DNA"/>
</dbReference>
<dbReference type="Gene3D" id="3.30.530.20">
    <property type="match status" value="1"/>
</dbReference>
<proteinExistence type="predicted"/>
<evidence type="ECO:0000313" key="1">
    <source>
        <dbReference type="EMBL" id="ALO67508.1"/>
    </source>
</evidence>
<sequence>MHNLFSHTPEPDYVSPREADPCEQSVIIDVPVDQAFDGFSDSVHLWWPVAEQSVFGEGSHVAILRDHLVEESEDGDEVIWAEIQEWDSPGLIRFHWTLGDENLGSNDVDVKFETANESMTRVTISWEQVLDQQSDSENAFTCDWSLILSRYARFMGGAVHLD</sequence>
<dbReference type="Proteomes" id="UP000059574">
    <property type="component" value="Chromosome"/>
</dbReference>